<feature type="domain" description="SANT" evidence="7">
    <location>
        <begin position="11"/>
        <end position="66"/>
    </location>
</feature>
<reference evidence="9" key="1">
    <citation type="submission" date="2024-07" db="EMBL/GenBank/DDBJ databases">
        <title>Two chromosome-level genome assemblies of Korean endemic species Abeliophyllum distichum and Forsythia ovata (Oleaceae).</title>
        <authorList>
            <person name="Jang H."/>
        </authorList>
    </citation>
    <scope>NUCLEOTIDE SEQUENCE [LARGE SCALE GENOMIC DNA]</scope>
</reference>
<evidence type="ECO:0000313" key="8">
    <source>
        <dbReference type="EMBL" id="KAL2521124.1"/>
    </source>
</evidence>
<proteinExistence type="predicted"/>
<dbReference type="Proteomes" id="UP001604277">
    <property type="component" value="Unassembled WGS sequence"/>
</dbReference>
<dbReference type="AlphaFoldDB" id="A0ABD1U814"/>
<dbReference type="InterPro" id="IPR044636">
    <property type="entry name" value="RADIALIS-like"/>
</dbReference>
<evidence type="ECO:0000259" key="7">
    <source>
        <dbReference type="PROSITE" id="PS51293"/>
    </source>
</evidence>
<keyword evidence="9" id="KW-1185">Reference proteome</keyword>
<dbReference type="PROSITE" id="PS51293">
    <property type="entry name" value="SANT"/>
    <property type="match status" value="1"/>
</dbReference>
<dbReference type="GO" id="GO:0009908">
    <property type="term" value="P:flower development"/>
    <property type="evidence" value="ECO:0007669"/>
    <property type="project" value="UniProtKB-ARBA"/>
</dbReference>
<evidence type="ECO:0000256" key="6">
    <source>
        <dbReference type="SAM" id="MobiDB-lite"/>
    </source>
</evidence>
<feature type="region of interest" description="Disordered" evidence="6">
    <location>
        <begin position="1"/>
        <end position="21"/>
    </location>
</feature>
<evidence type="ECO:0000256" key="2">
    <source>
        <dbReference type="ARBA" id="ARBA00022473"/>
    </source>
</evidence>
<dbReference type="GO" id="GO:0048262">
    <property type="term" value="P:determination of dorsal/ventral asymmetry"/>
    <property type="evidence" value="ECO:0007669"/>
    <property type="project" value="UniProtKB-ARBA"/>
</dbReference>
<dbReference type="InterPro" id="IPR009057">
    <property type="entry name" value="Homeodomain-like_sf"/>
</dbReference>
<evidence type="ECO:0000256" key="5">
    <source>
        <dbReference type="ARBA" id="ARBA00023242"/>
    </source>
</evidence>
<feature type="compositionally biased region" description="Low complexity" evidence="6">
    <location>
        <begin position="1"/>
        <end position="14"/>
    </location>
</feature>
<dbReference type="InterPro" id="IPR001005">
    <property type="entry name" value="SANT/Myb"/>
</dbReference>
<dbReference type="InterPro" id="IPR017884">
    <property type="entry name" value="SANT_dom"/>
</dbReference>
<evidence type="ECO:0000256" key="1">
    <source>
        <dbReference type="ARBA" id="ARBA00004123"/>
    </source>
</evidence>
<dbReference type="EMBL" id="JBFOLJ010000007">
    <property type="protein sequence ID" value="KAL2521124.1"/>
    <property type="molecule type" value="Genomic_DNA"/>
</dbReference>
<evidence type="ECO:0000313" key="9">
    <source>
        <dbReference type="Proteomes" id="UP001604277"/>
    </source>
</evidence>
<protein>
    <submittedName>
        <fullName evidence="8">Protein RADIALIS-like 3</fullName>
    </submittedName>
</protein>
<organism evidence="8 9">
    <name type="scientific">Forsythia ovata</name>
    <dbReference type="NCBI Taxonomy" id="205694"/>
    <lineage>
        <taxon>Eukaryota</taxon>
        <taxon>Viridiplantae</taxon>
        <taxon>Streptophyta</taxon>
        <taxon>Embryophyta</taxon>
        <taxon>Tracheophyta</taxon>
        <taxon>Spermatophyta</taxon>
        <taxon>Magnoliopsida</taxon>
        <taxon>eudicotyledons</taxon>
        <taxon>Gunneridae</taxon>
        <taxon>Pentapetalae</taxon>
        <taxon>asterids</taxon>
        <taxon>lamiids</taxon>
        <taxon>Lamiales</taxon>
        <taxon>Oleaceae</taxon>
        <taxon>Forsythieae</taxon>
        <taxon>Forsythia</taxon>
    </lineage>
</organism>
<keyword evidence="5" id="KW-0539">Nucleus</keyword>
<sequence>MASNSFMSSRSSSSTWTPRENKRFEEALATYTENTSDRFHKIARAVGSKTVEEVMRHYEILEKDIMKIENDQIPLPNYRVITSNGRVYGNEQSRRGAAGDQPTDGQIFTDIGSFTSMMSSSEDLGNIIGYSGSTAEVGGISKTKKSNRAKEISARVIRGLPTR</sequence>
<dbReference type="PANTHER" id="PTHR43952:SF72">
    <property type="entry name" value="MYB-LIKE DOMAIN-CONTAINING PROTEIN"/>
    <property type="match status" value="1"/>
</dbReference>
<dbReference type="PANTHER" id="PTHR43952">
    <property type="entry name" value="MYB FAMILY TRANSCRIPTION FACTOR-RELATED"/>
    <property type="match status" value="1"/>
</dbReference>
<accession>A0ABD1U814</accession>
<comment type="subcellular location">
    <subcellularLocation>
        <location evidence="1">Nucleus</location>
    </subcellularLocation>
</comment>
<evidence type="ECO:0000256" key="3">
    <source>
        <dbReference type="ARBA" id="ARBA00023015"/>
    </source>
</evidence>
<dbReference type="GO" id="GO:0005634">
    <property type="term" value="C:nucleus"/>
    <property type="evidence" value="ECO:0007669"/>
    <property type="project" value="UniProtKB-SubCell"/>
</dbReference>
<keyword evidence="3" id="KW-0805">Transcription regulation</keyword>
<keyword evidence="4" id="KW-0804">Transcription</keyword>
<dbReference type="Pfam" id="PF00249">
    <property type="entry name" value="Myb_DNA-binding"/>
    <property type="match status" value="1"/>
</dbReference>
<dbReference type="FunFam" id="1.10.10.60:FF:000154">
    <property type="entry name" value="Transcription factor SRM1"/>
    <property type="match status" value="1"/>
</dbReference>
<dbReference type="CDD" id="cd00167">
    <property type="entry name" value="SANT"/>
    <property type="match status" value="1"/>
</dbReference>
<name>A0ABD1U814_9LAMI</name>
<gene>
    <name evidence="8" type="ORF">Fot_25047</name>
</gene>
<dbReference type="SUPFAM" id="SSF46689">
    <property type="entry name" value="Homeodomain-like"/>
    <property type="match status" value="1"/>
</dbReference>
<dbReference type="SMART" id="SM00717">
    <property type="entry name" value="SANT"/>
    <property type="match status" value="1"/>
</dbReference>
<dbReference type="Gene3D" id="1.10.10.60">
    <property type="entry name" value="Homeodomain-like"/>
    <property type="match status" value="1"/>
</dbReference>
<keyword evidence="2" id="KW-0217">Developmental protein</keyword>
<comment type="caution">
    <text evidence="8">The sequence shown here is derived from an EMBL/GenBank/DDBJ whole genome shotgun (WGS) entry which is preliminary data.</text>
</comment>
<evidence type="ECO:0000256" key="4">
    <source>
        <dbReference type="ARBA" id="ARBA00023163"/>
    </source>
</evidence>